<evidence type="ECO:0000313" key="1">
    <source>
        <dbReference type="EMBL" id="AKM09374.1"/>
    </source>
</evidence>
<dbReference type="PATRIC" id="fig|1348774.3.peg.887"/>
<dbReference type="STRING" id="1348774.AB433_04245"/>
<protein>
    <submittedName>
        <fullName evidence="1">Uncharacterized protein</fullName>
    </submittedName>
</protein>
<accession>A0A0G3XFI0</accession>
<dbReference type="KEGG" id="cna:AB433_04245"/>
<proteinExistence type="predicted"/>
<dbReference type="EMBL" id="CP011770">
    <property type="protein sequence ID" value="AKM09374.1"/>
    <property type="molecule type" value="Genomic_DNA"/>
</dbReference>
<reference evidence="1 2" key="1">
    <citation type="submission" date="2015-06" db="EMBL/GenBank/DDBJ databases">
        <authorList>
            <person name="Zeng Y."/>
            <person name="Huang Y."/>
        </authorList>
    </citation>
    <scope>NUCLEOTIDE SEQUENCE [LARGE SCALE GENOMIC DNA]</scope>
    <source>
        <strain evidence="1 2">PQ-2</strain>
    </source>
</reference>
<dbReference type="AlphaFoldDB" id="A0A0G3XFI0"/>
<sequence length="82" mass="8689">MQYVTEIDVNGTGPGATAAAELLNSVSPEHADVIDRWGAGNRDFITGILAGLFLGEDWSMMVLSNAARAIADGEVTIKIRRA</sequence>
<dbReference type="RefSeq" id="WP_047820064.1">
    <property type="nucleotide sequence ID" value="NZ_CP011770.1"/>
</dbReference>
<dbReference type="Proteomes" id="UP000035287">
    <property type="component" value="Chromosome"/>
</dbReference>
<keyword evidence="2" id="KW-1185">Reference proteome</keyword>
<organism evidence="1 2">
    <name type="scientific">Croceicoccus naphthovorans</name>
    <dbReference type="NCBI Taxonomy" id="1348774"/>
    <lineage>
        <taxon>Bacteria</taxon>
        <taxon>Pseudomonadati</taxon>
        <taxon>Pseudomonadota</taxon>
        <taxon>Alphaproteobacteria</taxon>
        <taxon>Sphingomonadales</taxon>
        <taxon>Erythrobacteraceae</taxon>
        <taxon>Croceicoccus</taxon>
    </lineage>
</organism>
<gene>
    <name evidence="1" type="ORF">AB433_04245</name>
</gene>
<name>A0A0G3XFI0_9SPHN</name>
<evidence type="ECO:0000313" key="2">
    <source>
        <dbReference type="Proteomes" id="UP000035287"/>
    </source>
</evidence>